<dbReference type="GO" id="GO:0005576">
    <property type="term" value="C:extracellular region"/>
    <property type="evidence" value="ECO:0007669"/>
    <property type="project" value="UniProtKB-SubCell"/>
</dbReference>
<dbReference type="Pfam" id="PF22638">
    <property type="entry name" value="FlgK_D1"/>
    <property type="match status" value="1"/>
</dbReference>
<dbReference type="InterPro" id="IPR002371">
    <property type="entry name" value="FlgK"/>
</dbReference>
<dbReference type="AlphaFoldDB" id="A0A7W6DVV8"/>
<feature type="domain" description="Flagellar basal-body/hook protein C-terminal" evidence="7">
    <location>
        <begin position="428"/>
        <end position="467"/>
    </location>
</feature>
<evidence type="ECO:0000256" key="3">
    <source>
        <dbReference type="ARBA" id="ARBA00009677"/>
    </source>
</evidence>
<evidence type="ECO:0000256" key="4">
    <source>
        <dbReference type="ARBA" id="ARBA00016244"/>
    </source>
</evidence>
<evidence type="ECO:0000256" key="5">
    <source>
        <dbReference type="ARBA" id="ARBA00022525"/>
    </source>
</evidence>
<protein>
    <recommendedName>
        <fullName evidence="4">Flagellar hook-associated protein 1</fullName>
    </recommendedName>
</protein>
<dbReference type="EMBL" id="JACIEJ010000009">
    <property type="protein sequence ID" value="MBB3987088.1"/>
    <property type="molecule type" value="Genomic_DNA"/>
</dbReference>
<comment type="caution">
    <text evidence="9">The sequence shown here is derived from an EMBL/GenBank/DDBJ whole genome shotgun (WGS) entry which is preliminary data.</text>
</comment>
<name>A0A7W6DVV8_9RHOB</name>
<dbReference type="NCBIfam" id="TIGR02492">
    <property type="entry name" value="flgK_ends"/>
    <property type="match status" value="1"/>
</dbReference>
<evidence type="ECO:0000256" key="1">
    <source>
        <dbReference type="ARBA" id="ARBA00004365"/>
    </source>
</evidence>
<dbReference type="InterPro" id="IPR053927">
    <property type="entry name" value="FlgK_helical"/>
</dbReference>
<dbReference type="RefSeq" id="WP_183967976.1">
    <property type="nucleotide sequence ID" value="NZ_BAABBZ010000058.1"/>
</dbReference>
<dbReference type="PANTHER" id="PTHR30033">
    <property type="entry name" value="FLAGELLAR HOOK-ASSOCIATED PROTEIN 1"/>
    <property type="match status" value="1"/>
</dbReference>
<accession>A0A7W6DVV8</accession>
<organism evidence="9 10">
    <name type="scientific">Sagittula marina</name>
    <dbReference type="NCBI Taxonomy" id="943940"/>
    <lineage>
        <taxon>Bacteria</taxon>
        <taxon>Pseudomonadati</taxon>
        <taxon>Pseudomonadota</taxon>
        <taxon>Alphaproteobacteria</taxon>
        <taxon>Rhodobacterales</taxon>
        <taxon>Roseobacteraceae</taxon>
        <taxon>Sagittula</taxon>
    </lineage>
</organism>
<dbReference type="Pfam" id="PF06429">
    <property type="entry name" value="Flg_bbr_C"/>
    <property type="match status" value="1"/>
</dbReference>
<evidence type="ECO:0000256" key="2">
    <source>
        <dbReference type="ARBA" id="ARBA00004613"/>
    </source>
</evidence>
<reference evidence="9 10" key="1">
    <citation type="submission" date="2020-08" db="EMBL/GenBank/DDBJ databases">
        <title>Genomic Encyclopedia of Type Strains, Phase IV (KMG-IV): sequencing the most valuable type-strain genomes for metagenomic binning, comparative biology and taxonomic classification.</title>
        <authorList>
            <person name="Goeker M."/>
        </authorList>
    </citation>
    <scope>NUCLEOTIDE SEQUENCE [LARGE SCALE GENOMIC DNA]</scope>
    <source>
        <strain evidence="9 10">DSM 102235</strain>
    </source>
</reference>
<evidence type="ECO:0000259" key="7">
    <source>
        <dbReference type="Pfam" id="PF06429"/>
    </source>
</evidence>
<keyword evidence="5" id="KW-0964">Secreted</keyword>
<keyword evidence="10" id="KW-1185">Reference proteome</keyword>
<comment type="similarity">
    <text evidence="3">Belongs to the flagella basal body rod proteins family.</text>
</comment>
<keyword evidence="9" id="KW-0282">Flagellum</keyword>
<dbReference type="GO" id="GO:0044780">
    <property type="term" value="P:bacterial-type flagellum assembly"/>
    <property type="evidence" value="ECO:0007669"/>
    <property type="project" value="InterPro"/>
</dbReference>
<keyword evidence="9" id="KW-0966">Cell projection</keyword>
<dbReference type="Proteomes" id="UP000541426">
    <property type="component" value="Unassembled WGS sequence"/>
</dbReference>
<feature type="domain" description="Flagellar hook-associated protein FlgK helical" evidence="8">
    <location>
        <begin position="97"/>
        <end position="300"/>
    </location>
</feature>
<evidence type="ECO:0000259" key="8">
    <source>
        <dbReference type="Pfam" id="PF22638"/>
    </source>
</evidence>
<dbReference type="GO" id="GO:0005198">
    <property type="term" value="F:structural molecule activity"/>
    <property type="evidence" value="ECO:0007669"/>
    <property type="project" value="InterPro"/>
</dbReference>
<gene>
    <name evidence="9" type="ORF">GGQ68_003434</name>
</gene>
<dbReference type="InterPro" id="IPR010930">
    <property type="entry name" value="Flg_bb/hook_C_dom"/>
</dbReference>
<dbReference type="GO" id="GO:0009424">
    <property type="term" value="C:bacterial-type flagellum hook"/>
    <property type="evidence" value="ECO:0007669"/>
    <property type="project" value="InterPro"/>
</dbReference>
<keyword evidence="9" id="KW-0969">Cilium</keyword>
<comment type="subcellular location">
    <subcellularLocation>
        <location evidence="1">Bacterial flagellum</location>
    </subcellularLocation>
    <subcellularLocation>
        <location evidence="2">Secreted</location>
    </subcellularLocation>
</comment>
<sequence length="470" mass="48104">MSLISALNAARSGMSTSSRWADTVSTNIANANNASYARRETQITTNAQGAAQVSEITRAVDSALDGLYRTEVSRTATQDAIATGLAGYTALLGDTESTDTMLTRLTDFQNALGLLSVSPADTGLQRATVADAQELAQALNRAGGALDAAMGRAEEGVVADVAAVNDRLGRIAALSERLASSDGNGEAPLSVHDALGAELDALAEYMDVTTRTDGHGRMEVFTSGGTALLTGGRPETLRFDAESGTLWAGSVDITPGVSGKRGISEGSISGKVALYTTVLPEMQAQLDETARALISGMEAADASLLPGEAGLFTDAGAALTDPVAPGLARRIAVNEAVVPEVGGALWRIRDGVGAVVPGAAGANGQVMDFADALNGSLTFDEAHGLGSDVPLSRFMSSLIASQNSTRASAETSAERLAAGAIATQTSRMSFMGVNVDDELQQLAMIQQSYGANAQALSTVSEMIDTLLAAV</sequence>
<dbReference type="PANTHER" id="PTHR30033:SF2">
    <property type="entry name" value="FLAGELLAR HOOK PROTEIN"/>
    <property type="match status" value="1"/>
</dbReference>
<proteinExistence type="inferred from homology"/>
<evidence type="ECO:0000256" key="6">
    <source>
        <dbReference type="ARBA" id="ARBA00023143"/>
    </source>
</evidence>
<evidence type="ECO:0000313" key="10">
    <source>
        <dbReference type="Proteomes" id="UP000541426"/>
    </source>
</evidence>
<evidence type="ECO:0000313" key="9">
    <source>
        <dbReference type="EMBL" id="MBB3987088.1"/>
    </source>
</evidence>
<dbReference type="SUPFAM" id="SSF64518">
    <property type="entry name" value="Phase 1 flagellin"/>
    <property type="match status" value="1"/>
</dbReference>
<keyword evidence="6" id="KW-0975">Bacterial flagellum</keyword>